<dbReference type="OrthoDB" id="9800855at2"/>
<feature type="domain" description="Formamidopyrimidine-DNA glycosylase catalytic" evidence="10">
    <location>
        <begin position="2"/>
        <end position="93"/>
    </location>
</feature>
<evidence type="ECO:0000256" key="1">
    <source>
        <dbReference type="ARBA" id="ARBA00001668"/>
    </source>
</evidence>
<gene>
    <name evidence="11" type="ORF">N180_10150</name>
</gene>
<dbReference type="SMART" id="SM00898">
    <property type="entry name" value="Fapy_DNA_glyco"/>
    <property type="match status" value="1"/>
</dbReference>
<dbReference type="EMBL" id="JNFF01000046">
    <property type="protein sequence ID" value="KEQ30306.1"/>
    <property type="molecule type" value="Genomic_DNA"/>
</dbReference>
<dbReference type="Pfam" id="PF06831">
    <property type="entry name" value="H2TH"/>
    <property type="match status" value="1"/>
</dbReference>
<accession>A0A081PHY3</accession>
<keyword evidence="3" id="KW-0227">DNA damage</keyword>
<proteinExistence type="inferred from homology"/>
<keyword evidence="8" id="KW-0511">Multifunctional enzyme</keyword>
<dbReference type="GO" id="GO:0003906">
    <property type="term" value="F:DNA-(apurinic or apyrimidinic site) endonuclease activity"/>
    <property type="evidence" value="ECO:0007669"/>
    <property type="project" value="InterPro"/>
</dbReference>
<dbReference type="PANTHER" id="PTHR22993">
    <property type="entry name" value="FORMAMIDOPYRIMIDINE-DNA GLYCOSYLASE"/>
    <property type="match status" value="1"/>
</dbReference>
<dbReference type="SMART" id="SM01232">
    <property type="entry name" value="H2TH"/>
    <property type="match status" value="1"/>
</dbReference>
<dbReference type="Gene3D" id="3.20.190.10">
    <property type="entry name" value="MutM-like, N-terminal"/>
    <property type="match status" value="1"/>
</dbReference>
<evidence type="ECO:0000256" key="3">
    <source>
        <dbReference type="ARBA" id="ARBA00022763"/>
    </source>
</evidence>
<evidence type="ECO:0000256" key="6">
    <source>
        <dbReference type="ARBA" id="ARBA00023204"/>
    </source>
</evidence>
<evidence type="ECO:0000256" key="5">
    <source>
        <dbReference type="ARBA" id="ARBA00023125"/>
    </source>
</evidence>
<dbReference type="GO" id="GO:0016829">
    <property type="term" value="F:lyase activity"/>
    <property type="evidence" value="ECO:0007669"/>
    <property type="project" value="UniProtKB-KW"/>
</dbReference>
<dbReference type="PROSITE" id="PS51068">
    <property type="entry name" value="FPG_CAT"/>
    <property type="match status" value="1"/>
</dbReference>
<evidence type="ECO:0000256" key="7">
    <source>
        <dbReference type="ARBA" id="ARBA00023239"/>
    </source>
</evidence>
<dbReference type="Gene3D" id="1.10.8.50">
    <property type="match status" value="1"/>
</dbReference>
<comment type="similarity">
    <text evidence="2">Belongs to the FPG family.</text>
</comment>
<dbReference type="InterPro" id="IPR012319">
    <property type="entry name" value="FPG_cat"/>
</dbReference>
<dbReference type="GO" id="GO:0003684">
    <property type="term" value="F:damaged DNA binding"/>
    <property type="evidence" value="ECO:0007669"/>
    <property type="project" value="InterPro"/>
</dbReference>
<sequence length="244" mass="28670">MPEGPSIVILKEKMSYLKNKVVAEASGYADVDMEAIAHRKILDFKTWGKNFFICFSDFSIRIHLGLFGSYQFHEPKKVNPKLALHFNDDSVYFYVCTVQRIDVPLDTLYDWTADVMNEQWSAVSALEKLKKHPNKKICDVLLDQKIFSGVGNIIKNEVLFRAKVHPESIVQYIPLKKLEKITEECRNYSFDFLKWRKRNELSRHYEVYQQQELKGTDQEVTRKDTGTTRRTSYFIEGIQKLYVH</sequence>
<reference evidence="11 12" key="1">
    <citation type="journal article" date="1992" name="Int. J. Syst. Bacteriol.">
        <title>Sphingobacterium antarcticus sp. nov. a Psychrotrophic Bacterium from the Soils of Schirmacher Oasis, Antarctica.</title>
        <authorList>
            <person name="Shivaji S."/>
            <person name="Ray M.K."/>
            <person name="Rao N.S."/>
            <person name="Saiserr L."/>
            <person name="Jagannadham M.V."/>
            <person name="Kumar G.S."/>
            <person name="Reddy G."/>
            <person name="Bhargava P.M."/>
        </authorList>
    </citation>
    <scope>NUCLEOTIDE SEQUENCE [LARGE SCALE GENOMIC DNA]</scope>
    <source>
        <strain evidence="11 12">4BY</strain>
    </source>
</reference>
<evidence type="ECO:0000256" key="9">
    <source>
        <dbReference type="ARBA" id="ARBA00023295"/>
    </source>
</evidence>
<dbReference type="GO" id="GO:0008534">
    <property type="term" value="F:oxidized purine nucleobase lesion DNA N-glycosylase activity"/>
    <property type="evidence" value="ECO:0007669"/>
    <property type="project" value="UniProtKB-EC"/>
</dbReference>
<dbReference type="InterPro" id="IPR010979">
    <property type="entry name" value="Ribosomal_uS13-like_H2TH"/>
</dbReference>
<keyword evidence="9" id="KW-0326">Glycosidase</keyword>
<dbReference type="InterPro" id="IPR035937">
    <property type="entry name" value="FPG_N"/>
</dbReference>
<evidence type="ECO:0000313" key="12">
    <source>
        <dbReference type="Proteomes" id="UP000028007"/>
    </source>
</evidence>
<keyword evidence="6" id="KW-0234">DNA repair</keyword>
<dbReference type="SUPFAM" id="SSF81624">
    <property type="entry name" value="N-terminal domain of MutM-like DNA repair proteins"/>
    <property type="match status" value="1"/>
</dbReference>
<comment type="caution">
    <text evidence="11">The sequence shown here is derived from an EMBL/GenBank/DDBJ whole genome shotgun (WGS) entry which is preliminary data.</text>
</comment>
<evidence type="ECO:0000259" key="10">
    <source>
        <dbReference type="PROSITE" id="PS51068"/>
    </source>
</evidence>
<dbReference type="Proteomes" id="UP000028007">
    <property type="component" value="Unassembled WGS sequence"/>
</dbReference>
<dbReference type="GO" id="GO:0008270">
    <property type="term" value="F:zinc ion binding"/>
    <property type="evidence" value="ECO:0007669"/>
    <property type="project" value="InterPro"/>
</dbReference>
<evidence type="ECO:0000256" key="2">
    <source>
        <dbReference type="ARBA" id="ARBA00009409"/>
    </source>
</evidence>
<dbReference type="RefSeq" id="WP_037440107.1">
    <property type="nucleotide sequence ID" value="NZ_JNFF01000046.1"/>
</dbReference>
<dbReference type="PANTHER" id="PTHR22993:SF9">
    <property type="entry name" value="FORMAMIDOPYRIMIDINE-DNA GLYCOSYLASE"/>
    <property type="match status" value="1"/>
</dbReference>
<keyword evidence="5" id="KW-0238">DNA-binding</keyword>
<dbReference type="AlphaFoldDB" id="A0A081PHY3"/>
<evidence type="ECO:0000256" key="4">
    <source>
        <dbReference type="ARBA" id="ARBA00022801"/>
    </source>
</evidence>
<evidence type="ECO:0000313" key="11">
    <source>
        <dbReference type="EMBL" id="KEQ30306.1"/>
    </source>
</evidence>
<organism evidence="11 12">
    <name type="scientific">Pedobacter antarcticus 4BY</name>
    <dbReference type="NCBI Taxonomy" id="1358423"/>
    <lineage>
        <taxon>Bacteria</taxon>
        <taxon>Pseudomonadati</taxon>
        <taxon>Bacteroidota</taxon>
        <taxon>Sphingobacteriia</taxon>
        <taxon>Sphingobacteriales</taxon>
        <taxon>Sphingobacteriaceae</taxon>
        <taxon>Pedobacter</taxon>
    </lineage>
</organism>
<evidence type="ECO:0000256" key="8">
    <source>
        <dbReference type="ARBA" id="ARBA00023268"/>
    </source>
</evidence>
<protein>
    <recommendedName>
        <fullName evidence="10">Formamidopyrimidine-DNA glycosylase catalytic domain-containing protein</fullName>
    </recommendedName>
</protein>
<dbReference type="GO" id="GO:0006284">
    <property type="term" value="P:base-excision repair"/>
    <property type="evidence" value="ECO:0007669"/>
    <property type="project" value="InterPro"/>
</dbReference>
<keyword evidence="12" id="KW-1185">Reference proteome</keyword>
<name>A0A081PHY3_9SPHI</name>
<keyword evidence="4" id="KW-0378">Hydrolase</keyword>
<dbReference type="eggNOG" id="COG0266">
    <property type="taxonomic scope" value="Bacteria"/>
</dbReference>
<dbReference type="SUPFAM" id="SSF46946">
    <property type="entry name" value="S13-like H2TH domain"/>
    <property type="match status" value="1"/>
</dbReference>
<comment type="catalytic activity">
    <reaction evidence="1">
        <text>Hydrolysis of DNA containing ring-opened 7-methylguanine residues, releasing 2,6-diamino-4-hydroxy-5-(N-methyl)formamidopyrimidine.</text>
        <dbReference type="EC" id="3.2.2.23"/>
    </reaction>
</comment>
<dbReference type="InterPro" id="IPR015886">
    <property type="entry name" value="H2TH_FPG"/>
</dbReference>
<keyword evidence="7" id="KW-0456">Lyase</keyword>